<reference evidence="2" key="1">
    <citation type="journal article" date="2022" name="bioRxiv">
        <title>Sequencing and chromosome-scale assembly of the giantPleurodeles waltlgenome.</title>
        <authorList>
            <person name="Brown T."/>
            <person name="Elewa A."/>
            <person name="Iarovenko S."/>
            <person name="Subramanian E."/>
            <person name="Araus A.J."/>
            <person name="Petzold A."/>
            <person name="Susuki M."/>
            <person name="Suzuki K.-i.T."/>
            <person name="Hayashi T."/>
            <person name="Toyoda A."/>
            <person name="Oliveira C."/>
            <person name="Osipova E."/>
            <person name="Leigh N.D."/>
            <person name="Simon A."/>
            <person name="Yun M.H."/>
        </authorList>
    </citation>
    <scope>NUCLEOTIDE SEQUENCE</scope>
    <source>
        <strain evidence="2">20211129_DDA</strain>
        <tissue evidence="2">Liver</tissue>
    </source>
</reference>
<evidence type="ECO:0000256" key="1">
    <source>
        <dbReference type="SAM" id="SignalP"/>
    </source>
</evidence>
<gene>
    <name evidence="2" type="ORF">NDU88_001151</name>
</gene>
<proteinExistence type="predicted"/>
<evidence type="ECO:0008006" key="4">
    <source>
        <dbReference type="Google" id="ProtNLM"/>
    </source>
</evidence>
<keyword evidence="1" id="KW-0732">Signal</keyword>
<evidence type="ECO:0000313" key="2">
    <source>
        <dbReference type="EMBL" id="KAJ1160656.1"/>
    </source>
</evidence>
<accession>A0AAV7S6M0</accession>
<dbReference type="Proteomes" id="UP001066276">
    <property type="component" value="Chromosome 4_2"/>
</dbReference>
<evidence type="ECO:0000313" key="3">
    <source>
        <dbReference type="Proteomes" id="UP001066276"/>
    </source>
</evidence>
<organism evidence="2 3">
    <name type="scientific">Pleurodeles waltl</name>
    <name type="common">Iberian ribbed newt</name>
    <dbReference type="NCBI Taxonomy" id="8319"/>
    <lineage>
        <taxon>Eukaryota</taxon>
        <taxon>Metazoa</taxon>
        <taxon>Chordata</taxon>
        <taxon>Craniata</taxon>
        <taxon>Vertebrata</taxon>
        <taxon>Euteleostomi</taxon>
        <taxon>Amphibia</taxon>
        <taxon>Batrachia</taxon>
        <taxon>Caudata</taxon>
        <taxon>Salamandroidea</taxon>
        <taxon>Salamandridae</taxon>
        <taxon>Pleurodelinae</taxon>
        <taxon>Pleurodeles</taxon>
    </lineage>
</organism>
<dbReference type="AlphaFoldDB" id="A0AAV7S6M0"/>
<feature type="signal peptide" evidence="1">
    <location>
        <begin position="1"/>
        <end position="20"/>
    </location>
</feature>
<dbReference type="EMBL" id="JANPWB010000008">
    <property type="protein sequence ID" value="KAJ1160656.1"/>
    <property type="molecule type" value="Genomic_DNA"/>
</dbReference>
<protein>
    <recommendedName>
        <fullName evidence="4">Secreted protein</fullName>
    </recommendedName>
</protein>
<sequence length="74" mass="7922">MVSPPATVLSRWLGAGGVVALLAAGEAPSLEYADFASPYPLGKLWREVCSETQCWSIGREAVSVHRSLVKCCRS</sequence>
<keyword evidence="3" id="KW-1185">Reference proteome</keyword>
<comment type="caution">
    <text evidence="2">The sequence shown here is derived from an EMBL/GenBank/DDBJ whole genome shotgun (WGS) entry which is preliminary data.</text>
</comment>
<feature type="chain" id="PRO_5043485094" description="Secreted protein" evidence="1">
    <location>
        <begin position="21"/>
        <end position="74"/>
    </location>
</feature>
<name>A0AAV7S6M0_PLEWA</name>